<dbReference type="InterPro" id="IPR012347">
    <property type="entry name" value="Ferritin-like"/>
</dbReference>
<keyword evidence="3" id="KW-0560">Oxidoreductase</keyword>
<protein>
    <recommendedName>
        <fullName evidence="6">Ferritin</fullName>
    </recommendedName>
</protein>
<dbReference type="GO" id="GO:0005829">
    <property type="term" value="C:cytosol"/>
    <property type="evidence" value="ECO:0007669"/>
    <property type="project" value="TreeGrafter"/>
</dbReference>
<dbReference type="SUPFAM" id="SSF47240">
    <property type="entry name" value="Ferritin-like"/>
    <property type="match status" value="1"/>
</dbReference>
<name>A0A095Y3A3_9CORY</name>
<evidence type="ECO:0000313" key="9">
    <source>
        <dbReference type="Proteomes" id="UP000029548"/>
    </source>
</evidence>
<feature type="binding site" evidence="5">
    <location>
        <position position="18"/>
    </location>
    <ligand>
        <name>Fe cation</name>
        <dbReference type="ChEBI" id="CHEBI:24875"/>
        <label>1</label>
    </ligand>
</feature>
<accession>A0A095Y3A3</accession>
<dbReference type="GO" id="GO:0006826">
    <property type="term" value="P:iron ion transport"/>
    <property type="evidence" value="ECO:0007669"/>
    <property type="project" value="InterPro"/>
</dbReference>
<dbReference type="InterPro" id="IPR041719">
    <property type="entry name" value="Ferritin_prok"/>
</dbReference>
<organism evidence="8 9">
    <name type="scientific">Corynebacterium freneyi DNF00450</name>
    <dbReference type="NCBI Taxonomy" id="1287475"/>
    <lineage>
        <taxon>Bacteria</taxon>
        <taxon>Bacillati</taxon>
        <taxon>Actinomycetota</taxon>
        <taxon>Actinomycetes</taxon>
        <taxon>Mycobacteriales</taxon>
        <taxon>Corynebacteriaceae</taxon>
        <taxon>Corynebacterium</taxon>
    </lineage>
</organism>
<dbReference type="Pfam" id="PF00210">
    <property type="entry name" value="Ferritin"/>
    <property type="match status" value="1"/>
</dbReference>
<dbReference type="InterPro" id="IPR009078">
    <property type="entry name" value="Ferritin-like_SF"/>
</dbReference>
<dbReference type="InterPro" id="IPR001519">
    <property type="entry name" value="Ferritin"/>
</dbReference>
<reference evidence="8 9" key="1">
    <citation type="submission" date="2014-07" db="EMBL/GenBank/DDBJ databases">
        <authorList>
            <person name="McCorrison J."/>
            <person name="Sanka R."/>
            <person name="Torralba M."/>
            <person name="Gillis M."/>
            <person name="Haft D.H."/>
            <person name="Methe B."/>
            <person name="Sutton G."/>
            <person name="Nelson K.E."/>
        </authorList>
    </citation>
    <scope>NUCLEOTIDE SEQUENCE [LARGE SCALE GENOMIC DNA]</scope>
    <source>
        <strain evidence="8 9">DNF00450</strain>
    </source>
</reference>
<evidence type="ECO:0000259" key="7">
    <source>
        <dbReference type="PROSITE" id="PS50905"/>
    </source>
</evidence>
<dbReference type="PROSITE" id="PS50905">
    <property type="entry name" value="FERRITIN_LIKE"/>
    <property type="match status" value="1"/>
</dbReference>
<dbReference type="GO" id="GO:0004322">
    <property type="term" value="F:ferroxidase activity"/>
    <property type="evidence" value="ECO:0007669"/>
    <property type="project" value="TreeGrafter"/>
</dbReference>
<keyword evidence="2 5" id="KW-0479">Metal-binding</keyword>
<dbReference type="CDD" id="cd01055">
    <property type="entry name" value="Nonheme_Ferritin"/>
    <property type="match status" value="1"/>
</dbReference>
<dbReference type="PANTHER" id="PTHR11431:SF127">
    <property type="entry name" value="BACTERIAL NON-HEME FERRITIN"/>
    <property type="match status" value="1"/>
</dbReference>
<feature type="binding site" evidence="5">
    <location>
        <position position="95"/>
    </location>
    <ligand>
        <name>Fe cation</name>
        <dbReference type="ChEBI" id="CHEBI:24875"/>
        <label>1</label>
    </ligand>
</feature>
<dbReference type="Proteomes" id="UP000029548">
    <property type="component" value="Unassembled WGS sequence"/>
</dbReference>
<dbReference type="PANTHER" id="PTHR11431">
    <property type="entry name" value="FERRITIN"/>
    <property type="match status" value="1"/>
</dbReference>
<evidence type="ECO:0000256" key="6">
    <source>
        <dbReference type="RuleBase" id="RU361145"/>
    </source>
</evidence>
<dbReference type="InterPro" id="IPR009040">
    <property type="entry name" value="Ferritin-like_diiron"/>
</dbReference>
<comment type="caution">
    <text evidence="8">The sequence shown here is derived from an EMBL/GenBank/DDBJ whole genome shotgun (WGS) entry which is preliminary data.</text>
</comment>
<dbReference type="RefSeq" id="WP_035121877.1">
    <property type="nucleotide sequence ID" value="NZ_JRNE01000047.1"/>
</dbReference>
<dbReference type="GO" id="GO:0006879">
    <property type="term" value="P:intracellular iron ion homeostasis"/>
    <property type="evidence" value="ECO:0007669"/>
    <property type="project" value="UniProtKB-KW"/>
</dbReference>
<dbReference type="GO" id="GO:0008199">
    <property type="term" value="F:ferric iron binding"/>
    <property type="evidence" value="ECO:0007669"/>
    <property type="project" value="InterPro"/>
</dbReference>
<evidence type="ECO:0000256" key="2">
    <source>
        <dbReference type="ARBA" id="ARBA00022723"/>
    </source>
</evidence>
<gene>
    <name evidence="8" type="ORF">HMPREF1650_06065</name>
</gene>
<dbReference type="AlphaFoldDB" id="A0A095Y3A3"/>
<keyword evidence="4 5" id="KW-0408">Iron</keyword>
<feature type="binding site" evidence="5">
    <location>
        <position position="128"/>
    </location>
    <ligand>
        <name>Fe cation</name>
        <dbReference type="ChEBI" id="CHEBI:24875"/>
        <label>1</label>
    </ligand>
</feature>
<evidence type="ECO:0000313" key="8">
    <source>
        <dbReference type="EMBL" id="KGF16905.1"/>
    </source>
</evidence>
<evidence type="ECO:0000256" key="4">
    <source>
        <dbReference type="ARBA" id="ARBA00023004"/>
    </source>
</evidence>
<feature type="binding site" evidence="5">
    <location>
        <position position="54"/>
    </location>
    <ligand>
        <name>Fe cation</name>
        <dbReference type="ChEBI" id="CHEBI:24875"/>
        <label>1</label>
    </ligand>
</feature>
<evidence type="ECO:0000256" key="5">
    <source>
        <dbReference type="PIRSR" id="PIRSR601519-1"/>
    </source>
</evidence>
<proteinExistence type="predicted"/>
<sequence length="170" mass="19319">MRLNDKLEKAFNDQVTLELQASNVYRQLAIELDRLDLNGMAQWMRAQSEEEIVHAEKFIDHLAARDNHALIGAIPAPEVKVETALDAFRIALQHEEKVSASIRDLWNLAADERDVDSRPLLDVFIDEQIQEEDTVRNIIGRIELIGADGHGLLRIDEELGSRQEELDSKA</sequence>
<dbReference type="GO" id="GO:0008198">
    <property type="term" value="F:ferrous iron binding"/>
    <property type="evidence" value="ECO:0007669"/>
    <property type="project" value="TreeGrafter"/>
</dbReference>
<dbReference type="InterPro" id="IPR008331">
    <property type="entry name" value="Ferritin_DPS_dom"/>
</dbReference>
<evidence type="ECO:0000256" key="1">
    <source>
        <dbReference type="ARBA" id="ARBA00022434"/>
    </source>
</evidence>
<dbReference type="Gene3D" id="1.20.1260.10">
    <property type="match status" value="1"/>
</dbReference>
<feature type="binding site" evidence="5">
    <location>
        <position position="51"/>
    </location>
    <ligand>
        <name>Fe cation</name>
        <dbReference type="ChEBI" id="CHEBI:24875"/>
        <label>1</label>
    </ligand>
</feature>
<keyword evidence="1 6" id="KW-0409">Iron storage</keyword>
<feature type="domain" description="Ferritin-like diiron" evidence="7">
    <location>
        <begin position="1"/>
        <end position="146"/>
    </location>
</feature>
<dbReference type="EMBL" id="JRNE01000047">
    <property type="protein sequence ID" value="KGF16905.1"/>
    <property type="molecule type" value="Genomic_DNA"/>
</dbReference>
<dbReference type="eggNOG" id="COG1528">
    <property type="taxonomic scope" value="Bacteria"/>
</dbReference>
<evidence type="ECO:0000256" key="3">
    <source>
        <dbReference type="ARBA" id="ARBA00023002"/>
    </source>
</evidence>